<evidence type="ECO:0000259" key="2">
    <source>
        <dbReference type="SMART" id="SM00900"/>
    </source>
</evidence>
<feature type="region of interest" description="Disordered" evidence="1">
    <location>
        <begin position="34"/>
        <end position="78"/>
    </location>
</feature>
<dbReference type="Pfam" id="PF04205">
    <property type="entry name" value="FMN_bind"/>
    <property type="match status" value="1"/>
</dbReference>
<evidence type="ECO:0000313" key="4">
    <source>
        <dbReference type="Proteomes" id="UP001157034"/>
    </source>
</evidence>
<evidence type="ECO:0000256" key="1">
    <source>
        <dbReference type="SAM" id="MobiDB-lite"/>
    </source>
</evidence>
<feature type="compositionally biased region" description="Low complexity" evidence="1">
    <location>
        <begin position="34"/>
        <end position="68"/>
    </location>
</feature>
<dbReference type="Proteomes" id="UP001157034">
    <property type="component" value="Unassembled WGS sequence"/>
</dbReference>
<dbReference type="Gene3D" id="3.90.1010.20">
    <property type="match status" value="1"/>
</dbReference>
<accession>A0ABQ6K4T1</accession>
<protein>
    <recommendedName>
        <fullName evidence="2">FMN-binding domain-containing protein</fullName>
    </recommendedName>
</protein>
<reference evidence="4" key="1">
    <citation type="journal article" date="2019" name="Int. J. Syst. Evol. Microbiol.">
        <title>The Global Catalogue of Microorganisms (GCM) 10K type strain sequencing project: providing services to taxonomists for standard genome sequencing and annotation.</title>
        <authorList>
            <consortium name="The Broad Institute Genomics Platform"/>
            <consortium name="The Broad Institute Genome Sequencing Center for Infectious Disease"/>
            <person name="Wu L."/>
            <person name="Ma J."/>
        </authorList>
    </citation>
    <scope>NUCLEOTIDE SEQUENCE [LARGE SCALE GENOMIC DNA]</scope>
    <source>
        <strain evidence="4">NBRC 108894</strain>
    </source>
</reference>
<feature type="domain" description="FMN-binding" evidence="2">
    <location>
        <begin position="82"/>
        <end position="159"/>
    </location>
</feature>
<keyword evidence="4" id="KW-1185">Reference proteome</keyword>
<comment type="caution">
    <text evidence="3">The sequence shown here is derived from an EMBL/GenBank/DDBJ whole genome shotgun (WGS) entry which is preliminary data.</text>
</comment>
<dbReference type="RefSeq" id="WP_284254143.1">
    <property type="nucleotide sequence ID" value="NZ_BAAAQO010000002.1"/>
</dbReference>
<dbReference type="InterPro" id="IPR007329">
    <property type="entry name" value="FMN-bd"/>
</dbReference>
<name>A0ABQ6K4T1_9MICO</name>
<proteinExistence type="predicted"/>
<dbReference type="EMBL" id="BSVB01000001">
    <property type="protein sequence ID" value="GMA95369.1"/>
    <property type="molecule type" value="Genomic_DNA"/>
</dbReference>
<evidence type="ECO:0000313" key="3">
    <source>
        <dbReference type="EMBL" id="GMA95369.1"/>
    </source>
</evidence>
<organism evidence="3 4">
    <name type="scientific">Pseudolysinimonas kribbensis</name>
    <dbReference type="NCBI Taxonomy" id="433641"/>
    <lineage>
        <taxon>Bacteria</taxon>
        <taxon>Bacillati</taxon>
        <taxon>Actinomycetota</taxon>
        <taxon>Actinomycetes</taxon>
        <taxon>Micrococcales</taxon>
        <taxon>Microbacteriaceae</taxon>
        <taxon>Pseudolysinimonas</taxon>
    </lineage>
</organism>
<dbReference type="SMART" id="SM00900">
    <property type="entry name" value="FMN_bind"/>
    <property type="match status" value="1"/>
</dbReference>
<sequence>MSTRGTLGGVFASAAVLIIGWQIGAAALGHPATTTSTGPTGATAGSGSNGAPTSGSSGSGSGSPASSTLKDGTFTGASVQTPYGEVQVSIVVASGRISDVATPTLQAYDGRSERINSQAVPLLKREVLQAQSAKVSMISGATFTSRGYLTSLQSALDKAA</sequence>
<gene>
    <name evidence="3" type="ORF">GCM10025881_21930</name>
</gene>